<comment type="catalytic activity">
    <reaction evidence="1">
        <text>5-amino-6-(5-phospho-D-ribosylamino)uracil + H2O = 5,6-diaminouracil + D-ribose 5-phosphate</text>
        <dbReference type="Rhea" id="RHEA:55020"/>
        <dbReference type="ChEBI" id="CHEBI:15377"/>
        <dbReference type="ChEBI" id="CHEBI:46252"/>
        <dbReference type="ChEBI" id="CHEBI:58453"/>
        <dbReference type="ChEBI" id="CHEBI:78346"/>
    </reaction>
</comment>
<dbReference type="Pfam" id="PF08719">
    <property type="entry name" value="NADAR"/>
    <property type="match status" value="1"/>
</dbReference>
<evidence type="ECO:0000259" key="3">
    <source>
        <dbReference type="Pfam" id="PF08719"/>
    </source>
</evidence>
<protein>
    <submittedName>
        <fullName evidence="4">DUF1768 domain-containing protein</fullName>
    </submittedName>
</protein>
<dbReference type="CDD" id="cd15457">
    <property type="entry name" value="NADAR"/>
    <property type="match status" value="1"/>
</dbReference>
<dbReference type="RefSeq" id="WP_161233364.1">
    <property type="nucleotide sequence ID" value="NZ_WWVI01000022.1"/>
</dbReference>
<reference evidence="4 5" key="1">
    <citation type="journal article" date="2019" name="Nat. Med.">
        <title>A library of human gut bacterial isolates paired with longitudinal multiomics data enables mechanistic microbiome research.</title>
        <authorList>
            <person name="Poyet M."/>
            <person name="Groussin M."/>
            <person name="Gibbons S.M."/>
            <person name="Avila-Pacheco J."/>
            <person name="Jiang X."/>
            <person name="Kearney S.M."/>
            <person name="Perrotta A.R."/>
            <person name="Berdy B."/>
            <person name="Zhao S."/>
            <person name="Lieberman T.D."/>
            <person name="Swanson P.K."/>
            <person name="Smith M."/>
            <person name="Roesemann S."/>
            <person name="Alexander J.E."/>
            <person name="Rich S.A."/>
            <person name="Livny J."/>
            <person name="Vlamakis H."/>
            <person name="Clish C."/>
            <person name="Bullock K."/>
            <person name="Deik A."/>
            <person name="Scott J."/>
            <person name="Pierce K.A."/>
            <person name="Xavier R.J."/>
            <person name="Alm E.J."/>
        </authorList>
    </citation>
    <scope>NUCLEOTIDE SEQUENCE [LARGE SCALE GENOMIC DNA]</scope>
    <source>
        <strain evidence="4 5">BIOML-A1</strain>
    </source>
</reference>
<dbReference type="Gene3D" id="1.10.357.40">
    <property type="entry name" value="YbiA-like"/>
    <property type="match status" value="1"/>
</dbReference>
<comment type="catalytic activity">
    <reaction evidence="2">
        <text>2,5-diamino-6-hydroxy-4-(5-phosphoribosylamino)-pyrimidine + H2O = 2,5,6-triamino-4-hydroxypyrimidine + D-ribose 5-phosphate</text>
        <dbReference type="Rhea" id="RHEA:23436"/>
        <dbReference type="ChEBI" id="CHEBI:15377"/>
        <dbReference type="ChEBI" id="CHEBI:58614"/>
        <dbReference type="ChEBI" id="CHEBI:78346"/>
        <dbReference type="ChEBI" id="CHEBI:137796"/>
    </reaction>
</comment>
<dbReference type="AlphaFoldDB" id="A0A6L8SY34"/>
<dbReference type="InterPro" id="IPR012816">
    <property type="entry name" value="NADAR"/>
</dbReference>
<name>A0A6L8SY34_9FIRM</name>
<dbReference type="InterPro" id="IPR037238">
    <property type="entry name" value="YbiA-like_sf"/>
</dbReference>
<evidence type="ECO:0000256" key="1">
    <source>
        <dbReference type="ARBA" id="ARBA00000022"/>
    </source>
</evidence>
<comment type="caution">
    <text evidence="4">The sequence shown here is derived from an EMBL/GenBank/DDBJ whole genome shotgun (WGS) entry which is preliminary data.</text>
</comment>
<dbReference type="EMBL" id="WWVQ01000005">
    <property type="protein sequence ID" value="MZL32240.1"/>
    <property type="molecule type" value="Genomic_DNA"/>
</dbReference>
<gene>
    <name evidence="4" type="ORF">GT728_03270</name>
</gene>
<dbReference type="NCBIfam" id="TIGR02464">
    <property type="entry name" value="ribofla_fusion"/>
    <property type="match status" value="1"/>
</dbReference>
<dbReference type="SUPFAM" id="SSF143990">
    <property type="entry name" value="YbiA-like"/>
    <property type="match status" value="1"/>
</dbReference>
<accession>A0A6L8SY34</accession>
<evidence type="ECO:0000256" key="2">
    <source>
        <dbReference type="ARBA" id="ARBA00000751"/>
    </source>
</evidence>
<evidence type="ECO:0000313" key="5">
    <source>
        <dbReference type="Proteomes" id="UP000477285"/>
    </source>
</evidence>
<organism evidence="4 5">
    <name type="scientific">Blautia wexlerae</name>
    <dbReference type="NCBI Taxonomy" id="418240"/>
    <lineage>
        <taxon>Bacteria</taxon>
        <taxon>Bacillati</taxon>
        <taxon>Bacillota</taxon>
        <taxon>Clostridia</taxon>
        <taxon>Lachnospirales</taxon>
        <taxon>Lachnospiraceae</taxon>
        <taxon>Blautia</taxon>
    </lineage>
</organism>
<feature type="domain" description="NADAR" evidence="3">
    <location>
        <begin position="8"/>
        <end position="138"/>
    </location>
</feature>
<dbReference type="Proteomes" id="UP000477285">
    <property type="component" value="Unassembled WGS sequence"/>
</dbReference>
<proteinExistence type="predicted"/>
<sequence length="142" mass="16458">MINSFTGDYYFLSNFYMAPVSYNGWDYTNNEAAFQAQKTKNRRLRFQLFSKASPSEAKATGRKIDLRSDWEEVKDKVMYEIVLAKFTQNPDLKEKLLATGDEHLEEGNTWGDTTWGTVNGIGENRLGRILMKVRKELQEESK</sequence>
<evidence type="ECO:0000313" key="4">
    <source>
        <dbReference type="EMBL" id="MZL32240.1"/>
    </source>
</evidence>